<evidence type="ECO:0000313" key="3">
    <source>
        <dbReference type="Proteomes" id="UP000268162"/>
    </source>
</evidence>
<reference evidence="3" key="1">
    <citation type="journal article" date="2018" name="Nat. Microbiol.">
        <title>Leveraging single-cell genomics to expand the fungal tree of life.</title>
        <authorList>
            <person name="Ahrendt S.R."/>
            <person name="Quandt C.A."/>
            <person name="Ciobanu D."/>
            <person name="Clum A."/>
            <person name="Salamov A."/>
            <person name="Andreopoulos B."/>
            <person name="Cheng J.F."/>
            <person name="Woyke T."/>
            <person name="Pelin A."/>
            <person name="Henrissat B."/>
            <person name="Reynolds N.K."/>
            <person name="Benny G.L."/>
            <person name="Smith M.E."/>
            <person name="James T.Y."/>
            <person name="Grigoriev I.V."/>
        </authorList>
    </citation>
    <scope>NUCLEOTIDE SEQUENCE [LARGE SCALE GENOMIC DNA]</scope>
    <source>
        <strain evidence="3">RSA 468</strain>
    </source>
</reference>
<keyword evidence="3" id="KW-1185">Reference proteome</keyword>
<dbReference type="STRING" id="215637.A0A4Q0A208"/>
<dbReference type="EMBL" id="ML002277">
    <property type="protein sequence ID" value="RKP39342.1"/>
    <property type="molecule type" value="Genomic_DNA"/>
</dbReference>
<accession>A0A4Q0A208</accession>
<sequence>MDTAQEIDNLPPSEALLWFYKEKLERSDAFYHDFELQLDRCKVTQNEYIRTQLELQQRLVEMAELQTTLQKTQEALIQEKQRVFELSKENDGLKIRELEDRKKARYLLSVIKRLESDGSVEYTPASVSRTKRARLDNSYYHSPNPKASPMVSPLSDEMDSIQLQHRAQSLQLRVESLESQLVDQKTHFERLNHNIATQNTNLTQRESLRTKRDAEALQLSREKYLKIHGFYTDNLKEVLKLRKQMDQSDNAQQLEVTRLNSQRTKLESQLSSAEGKLRSIHKQVERQVSSQFESTIADLQRRLEQTNQELLSTQKDQTKTESRLSNKVESLTGQLERIKSSFQSYKTRMYLEVEGSITDCASLYRKLVGHQQVILKQDIPNECAATLLQSTEEYSSRIDRVIQDLNRLKQRCLEK</sequence>
<dbReference type="Proteomes" id="UP000268162">
    <property type="component" value="Unassembled WGS sequence"/>
</dbReference>
<name>A0A4Q0A208_9FUNG</name>
<dbReference type="InterPro" id="IPR037696">
    <property type="entry name" value="CCDC77"/>
</dbReference>
<proteinExistence type="predicted"/>
<dbReference type="PANTHER" id="PTHR22091">
    <property type="entry name" value="COILED-COIL DOMAIN-CONTAINING PROTEIN 77"/>
    <property type="match status" value="1"/>
</dbReference>
<organism evidence="2 3">
    <name type="scientific">Dimargaris cristalligena</name>
    <dbReference type="NCBI Taxonomy" id="215637"/>
    <lineage>
        <taxon>Eukaryota</taxon>
        <taxon>Fungi</taxon>
        <taxon>Fungi incertae sedis</taxon>
        <taxon>Zoopagomycota</taxon>
        <taxon>Kickxellomycotina</taxon>
        <taxon>Dimargaritomycetes</taxon>
        <taxon>Dimargaritales</taxon>
        <taxon>Dimargaritaceae</taxon>
        <taxon>Dimargaris</taxon>
    </lineage>
</organism>
<protein>
    <submittedName>
        <fullName evidence="2">Uncharacterized protein</fullName>
    </submittedName>
</protein>
<feature type="coiled-coil region" evidence="1">
    <location>
        <begin position="160"/>
        <end position="194"/>
    </location>
</feature>
<evidence type="ECO:0000256" key="1">
    <source>
        <dbReference type="SAM" id="Coils"/>
    </source>
</evidence>
<gene>
    <name evidence="2" type="ORF">BJ085DRAFT_39663</name>
</gene>
<dbReference type="PANTHER" id="PTHR22091:SF1">
    <property type="entry name" value="COILED-COIL DOMAIN-CONTAINING PROTEIN 77"/>
    <property type="match status" value="1"/>
</dbReference>
<feature type="coiled-coil region" evidence="1">
    <location>
        <begin position="256"/>
        <end position="316"/>
    </location>
</feature>
<feature type="coiled-coil region" evidence="1">
    <location>
        <begin position="55"/>
        <end position="89"/>
    </location>
</feature>
<keyword evidence="1" id="KW-0175">Coiled coil</keyword>
<evidence type="ECO:0000313" key="2">
    <source>
        <dbReference type="EMBL" id="RKP39342.1"/>
    </source>
</evidence>
<dbReference type="AlphaFoldDB" id="A0A4Q0A208"/>